<organism evidence="5">
    <name type="scientific">Bacillus mycoides</name>
    <dbReference type="NCBI Taxonomy" id="1405"/>
    <lineage>
        <taxon>Bacteria</taxon>
        <taxon>Bacillati</taxon>
        <taxon>Bacillota</taxon>
        <taxon>Bacilli</taxon>
        <taxon>Bacillales</taxon>
        <taxon>Bacillaceae</taxon>
        <taxon>Bacillus</taxon>
        <taxon>Bacillus cereus group</taxon>
    </lineage>
</organism>
<dbReference type="NCBIfam" id="NF033746">
    <property type="entry name" value="class_D_sortase"/>
    <property type="match status" value="1"/>
</dbReference>
<dbReference type="SUPFAM" id="SSF63817">
    <property type="entry name" value="Sortase"/>
    <property type="match status" value="1"/>
</dbReference>
<dbReference type="InterPro" id="IPR005754">
    <property type="entry name" value="Sortase"/>
</dbReference>
<protein>
    <submittedName>
        <fullName evidence="5">LPXTG-site transpeptidase</fullName>
    </submittedName>
</protein>
<feature type="compositionally biased region" description="Polar residues" evidence="3">
    <location>
        <begin position="57"/>
        <end position="71"/>
    </location>
</feature>
<evidence type="ECO:0000256" key="2">
    <source>
        <dbReference type="PIRSR" id="PIRSR605754-1"/>
    </source>
</evidence>
<gene>
    <name evidence="5" type="ORF">bcere0026_45740</name>
</gene>
<feature type="region of interest" description="Disordered" evidence="3">
    <location>
        <begin position="57"/>
        <end position="76"/>
    </location>
</feature>
<dbReference type="HOGENOM" id="CLU_045680_8_2_9"/>
<reference evidence="5" key="1">
    <citation type="journal article" date="2012" name="Genome Res.">
        <title>Genomic characterization of the Bacillus cereus sensu lato species: Backdrop to the evolution of Bacillus anthracis.</title>
        <authorList>
            <person name="Zwick M.E."/>
            <person name="Joseph S.J."/>
            <person name="Didelot X."/>
            <person name="Chen P.E."/>
            <person name="Bishop-Lilly K.A."/>
            <person name="Stewart A.C."/>
            <person name="Willner K."/>
            <person name="Nolan N."/>
            <person name="Lentz S."/>
            <person name="Thomason M.K."/>
            <person name="Sozhamannan S."/>
            <person name="Mateczun A.J."/>
            <person name="Du L."/>
            <person name="Read T.D."/>
        </authorList>
    </citation>
    <scope>NUCLEOTIDE SEQUENCE [LARGE SCALE GENOMIC DNA]</scope>
    <source>
        <strain evidence="5">AH603</strain>
    </source>
</reference>
<dbReference type="GO" id="GO:0016787">
    <property type="term" value="F:hydrolase activity"/>
    <property type="evidence" value="ECO:0007669"/>
    <property type="project" value="UniProtKB-KW"/>
</dbReference>
<evidence type="ECO:0000256" key="4">
    <source>
        <dbReference type="SAM" id="Phobius"/>
    </source>
</evidence>
<dbReference type="EMBL" id="ACMP01000125">
    <property type="protein sequence ID" value="EEL68481.1"/>
    <property type="molecule type" value="Genomic_DNA"/>
</dbReference>
<evidence type="ECO:0000313" key="5">
    <source>
        <dbReference type="EMBL" id="EEL68481.1"/>
    </source>
</evidence>
<dbReference type="InterPro" id="IPR041999">
    <property type="entry name" value="Sortase_D_1"/>
</dbReference>
<name>C2Y0T3_BACMY</name>
<keyword evidence="4" id="KW-0812">Transmembrane</keyword>
<dbReference type="InterPro" id="IPR053525">
    <property type="entry name" value="Sortase_D"/>
</dbReference>
<feature type="transmembrane region" description="Helical" evidence="4">
    <location>
        <begin position="12"/>
        <end position="29"/>
    </location>
</feature>
<feature type="active site" description="Proton donor/acceptor" evidence="2">
    <location>
        <position position="129"/>
    </location>
</feature>
<dbReference type="Gene3D" id="2.40.260.10">
    <property type="entry name" value="Sortase"/>
    <property type="match status" value="1"/>
</dbReference>
<sequence>MEGWNVKLLNYIGIILMAIGLFMGSYYAVEWYKGKSSAQELTKEEIKSLKNIQDNHLSHETPVTSQVPSSQTEHKEGEKVAMLNIPKIKKKFSIYWGANDATLKKGVGMFVSDLTTTPSGGGHTVLSGHRDTVFTDLGELKEKDTLILEYDNKTYTYEIQKTWITHADDRTVIIKKEEPTLTLTTCYPFDYIGDAPDRYIIEAKLTGSYSK</sequence>
<dbReference type="Pfam" id="PF04203">
    <property type="entry name" value="Sortase"/>
    <property type="match status" value="1"/>
</dbReference>
<dbReference type="InterPro" id="IPR023365">
    <property type="entry name" value="Sortase_dom-sf"/>
</dbReference>
<evidence type="ECO:0000256" key="3">
    <source>
        <dbReference type="SAM" id="MobiDB-lite"/>
    </source>
</evidence>
<dbReference type="CDD" id="cd05828">
    <property type="entry name" value="Sortase_D_1"/>
    <property type="match status" value="1"/>
</dbReference>
<comment type="caution">
    <text evidence="5">The sequence shown here is derived from an EMBL/GenBank/DDBJ whole genome shotgun (WGS) entry which is preliminary data.</text>
</comment>
<keyword evidence="4" id="KW-1133">Transmembrane helix</keyword>
<keyword evidence="1" id="KW-0378">Hydrolase</keyword>
<dbReference type="AlphaFoldDB" id="C2Y0T3"/>
<dbReference type="NCBIfam" id="TIGR01076">
    <property type="entry name" value="sortase_fam"/>
    <property type="match status" value="1"/>
</dbReference>
<evidence type="ECO:0000256" key="1">
    <source>
        <dbReference type="ARBA" id="ARBA00022801"/>
    </source>
</evidence>
<accession>C2Y0T3</accession>
<proteinExistence type="predicted"/>
<dbReference type="Proteomes" id="UP000001753">
    <property type="component" value="Chromosome"/>
</dbReference>
<feature type="active site" description="Acyl-thioester intermediate" evidence="2">
    <location>
        <position position="186"/>
    </location>
</feature>
<keyword evidence="4" id="KW-0472">Membrane</keyword>